<evidence type="ECO:0000256" key="1">
    <source>
        <dbReference type="SAM" id="MobiDB-lite"/>
    </source>
</evidence>
<evidence type="ECO:0000313" key="2">
    <source>
        <dbReference type="EMBL" id="KAJ4949026.1"/>
    </source>
</evidence>
<proteinExistence type="predicted"/>
<keyword evidence="3" id="KW-1185">Reference proteome</keyword>
<dbReference type="EMBL" id="JAPTMU010000001">
    <property type="protein sequence ID" value="KAJ4949026.1"/>
    <property type="molecule type" value="Genomic_DNA"/>
</dbReference>
<accession>A0AAD6FVM6</accession>
<reference evidence="2" key="1">
    <citation type="submission" date="2022-11" db="EMBL/GenBank/DDBJ databases">
        <title>Chromosome-level genome of Pogonophryne albipinna.</title>
        <authorList>
            <person name="Jo E."/>
        </authorList>
    </citation>
    <scope>NUCLEOTIDE SEQUENCE</scope>
    <source>
        <strain evidence="2">SGF0006</strain>
        <tissue evidence="2">Muscle</tissue>
    </source>
</reference>
<evidence type="ECO:0000313" key="3">
    <source>
        <dbReference type="Proteomes" id="UP001219934"/>
    </source>
</evidence>
<dbReference type="AlphaFoldDB" id="A0AAD6FVM6"/>
<dbReference type="Proteomes" id="UP001219934">
    <property type="component" value="Unassembled WGS sequence"/>
</dbReference>
<feature type="non-terminal residue" evidence="2">
    <location>
        <position position="95"/>
    </location>
</feature>
<feature type="region of interest" description="Disordered" evidence="1">
    <location>
        <begin position="1"/>
        <end position="38"/>
    </location>
</feature>
<comment type="caution">
    <text evidence="2">The sequence shown here is derived from an EMBL/GenBank/DDBJ whole genome shotgun (WGS) entry which is preliminary data.</text>
</comment>
<gene>
    <name evidence="2" type="ORF">JOQ06_020545</name>
</gene>
<organism evidence="2 3">
    <name type="scientific">Pogonophryne albipinna</name>
    <dbReference type="NCBI Taxonomy" id="1090488"/>
    <lineage>
        <taxon>Eukaryota</taxon>
        <taxon>Metazoa</taxon>
        <taxon>Chordata</taxon>
        <taxon>Craniata</taxon>
        <taxon>Vertebrata</taxon>
        <taxon>Euteleostomi</taxon>
        <taxon>Actinopterygii</taxon>
        <taxon>Neopterygii</taxon>
        <taxon>Teleostei</taxon>
        <taxon>Neoteleostei</taxon>
        <taxon>Acanthomorphata</taxon>
        <taxon>Eupercaria</taxon>
        <taxon>Perciformes</taxon>
        <taxon>Notothenioidei</taxon>
        <taxon>Pogonophryne</taxon>
    </lineage>
</organism>
<name>A0AAD6FVM6_9TELE</name>
<protein>
    <submittedName>
        <fullName evidence="2">Uncharacterized protein</fullName>
    </submittedName>
</protein>
<feature type="compositionally biased region" description="Basic and acidic residues" evidence="1">
    <location>
        <begin position="12"/>
        <end position="23"/>
    </location>
</feature>
<feature type="non-terminal residue" evidence="2">
    <location>
        <position position="1"/>
    </location>
</feature>
<sequence length="95" mass="10441">GEIGQRASLGKENTHPLEQKMNRATDFPGLEITETQHPRPPVGLFLRISPKQVGKIKSGEYANLIGLAGLCDLVSALQLEQTPRRESEIAVQIPR</sequence>